<evidence type="ECO:0000313" key="2">
    <source>
        <dbReference type="Proteomes" id="UP001178507"/>
    </source>
</evidence>
<accession>A0AA36JQ37</accession>
<keyword evidence="2" id="KW-1185">Reference proteome</keyword>
<dbReference type="Proteomes" id="UP001178507">
    <property type="component" value="Unassembled WGS sequence"/>
</dbReference>
<comment type="caution">
    <text evidence="1">The sequence shown here is derived from an EMBL/GenBank/DDBJ whole genome shotgun (WGS) entry which is preliminary data.</text>
</comment>
<evidence type="ECO:0000313" key="1">
    <source>
        <dbReference type="EMBL" id="CAJ1409694.1"/>
    </source>
</evidence>
<proteinExistence type="predicted"/>
<name>A0AA36JQ37_9DINO</name>
<protein>
    <submittedName>
        <fullName evidence="1">Uncharacterized protein</fullName>
    </submittedName>
</protein>
<dbReference type="EMBL" id="CAUJNA010003781">
    <property type="protein sequence ID" value="CAJ1409694.1"/>
    <property type="molecule type" value="Genomic_DNA"/>
</dbReference>
<dbReference type="AlphaFoldDB" id="A0AA36JQ37"/>
<organism evidence="1 2">
    <name type="scientific">Effrenium voratum</name>
    <dbReference type="NCBI Taxonomy" id="2562239"/>
    <lineage>
        <taxon>Eukaryota</taxon>
        <taxon>Sar</taxon>
        <taxon>Alveolata</taxon>
        <taxon>Dinophyceae</taxon>
        <taxon>Suessiales</taxon>
        <taxon>Symbiodiniaceae</taxon>
        <taxon>Effrenium</taxon>
    </lineage>
</organism>
<reference evidence="1" key="1">
    <citation type="submission" date="2023-08" db="EMBL/GenBank/DDBJ databases">
        <authorList>
            <person name="Chen Y."/>
            <person name="Shah S."/>
            <person name="Dougan E. K."/>
            <person name="Thang M."/>
            <person name="Chan C."/>
        </authorList>
    </citation>
    <scope>NUCLEOTIDE SEQUENCE</scope>
</reference>
<sequence>MSPSKFCLTQTAASFSPHEESRVNLGKLQLQAAMVGRHNTASLFGFAVEQMVLKATDLFPELGEVPAARSSRSESLRSLPAKQPTRLRPISVLMRRSVPVCCRDLCLDLE</sequence>
<gene>
    <name evidence="1" type="ORF">EVOR1521_LOCUS30719</name>
</gene>